<reference evidence="1" key="1">
    <citation type="submission" date="2022-03" db="EMBL/GenBank/DDBJ databases">
        <authorList>
            <person name="Sayadi A."/>
        </authorList>
    </citation>
    <scope>NUCLEOTIDE SEQUENCE</scope>
</reference>
<dbReference type="Proteomes" id="UP001152888">
    <property type="component" value="Unassembled WGS sequence"/>
</dbReference>
<accession>A0A9P0JTA0</accession>
<dbReference type="AlphaFoldDB" id="A0A9P0JTA0"/>
<name>A0A9P0JTA0_ACAOB</name>
<dbReference type="EMBL" id="CAKOFQ010006667">
    <property type="protein sequence ID" value="CAH1956832.1"/>
    <property type="molecule type" value="Genomic_DNA"/>
</dbReference>
<sequence>MSYILLHYRCRPNVKVNINQIIIFDHLCYFEGTIFIVKIVPWTMCKSCTLDRSKVQYTFVSIKLLVNK</sequence>
<keyword evidence="2" id="KW-1185">Reference proteome</keyword>
<organism evidence="1 2">
    <name type="scientific">Acanthoscelides obtectus</name>
    <name type="common">Bean weevil</name>
    <name type="synonym">Bruchus obtectus</name>
    <dbReference type="NCBI Taxonomy" id="200917"/>
    <lineage>
        <taxon>Eukaryota</taxon>
        <taxon>Metazoa</taxon>
        <taxon>Ecdysozoa</taxon>
        <taxon>Arthropoda</taxon>
        <taxon>Hexapoda</taxon>
        <taxon>Insecta</taxon>
        <taxon>Pterygota</taxon>
        <taxon>Neoptera</taxon>
        <taxon>Endopterygota</taxon>
        <taxon>Coleoptera</taxon>
        <taxon>Polyphaga</taxon>
        <taxon>Cucujiformia</taxon>
        <taxon>Chrysomeloidea</taxon>
        <taxon>Chrysomelidae</taxon>
        <taxon>Bruchinae</taxon>
        <taxon>Bruchini</taxon>
        <taxon>Acanthoscelides</taxon>
    </lineage>
</organism>
<evidence type="ECO:0000313" key="1">
    <source>
        <dbReference type="EMBL" id="CAH1956832.1"/>
    </source>
</evidence>
<gene>
    <name evidence="1" type="ORF">ACAOBT_LOCUS1741</name>
</gene>
<proteinExistence type="predicted"/>
<protein>
    <submittedName>
        <fullName evidence="1">Uncharacterized protein</fullName>
    </submittedName>
</protein>
<comment type="caution">
    <text evidence="1">The sequence shown here is derived from an EMBL/GenBank/DDBJ whole genome shotgun (WGS) entry which is preliminary data.</text>
</comment>
<evidence type="ECO:0000313" key="2">
    <source>
        <dbReference type="Proteomes" id="UP001152888"/>
    </source>
</evidence>